<dbReference type="OrthoDB" id="10054471at2759"/>
<dbReference type="InterPro" id="IPR022188">
    <property type="entry name" value="TASOR_DUF3715"/>
</dbReference>
<feature type="domain" description="TASOR pseudo-PARP" evidence="1">
    <location>
        <begin position="8"/>
        <end position="88"/>
    </location>
</feature>
<reference evidence="2 3" key="1">
    <citation type="submission" date="2020-08" db="EMBL/GenBank/DDBJ databases">
        <authorList>
            <person name="Hejnol A."/>
        </authorList>
    </citation>
    <scope>NUCLEOTIDE SEQUENCE [LARGE SCALE GENOMIC DNA]</scope>
</reference>
<evidence type="ECO:0000313" key="3">
    <source>
        <dbReference type="Proteomes" id="UP000549394"/>
    </source>
</evidence>
<accession>A0A7I8VI31</accession>
<dbReference type="AlphaFoldDB" id="A0A7I8VI31"/>
<dbReference type="EMBL" id="CAJFCJ010000006">
    <property type="protein sequence ID" value="CAD5115686.1"/>
    <property type="molecule type" value="Genomic_DNA"/>
</dbReference>
<evidence type="ECO:0000259" key="1">
    <source>
        <dbReference type="Pfam" id="PF12509"/>
    </source>
</evidence>
<dbReference type="Proteomes" id="UP000549394">
    <property type="component" value="Unassembled WGS sequence"/>
</dbReference>
<evidence type="ECO:0000313" key="2">
    <source>
        <dbReference type="EMBL" id="CAD5115686.1"/>
    </source>
</evidence>
<dbReference type="Pfam" id="PF12509">
    <property type="entry name" value="DUF3715"/>
    <property type="match status" value="1"/>
</dbReference>
<organism evidence="2 3">
    <name type="scientific">Dimorphilus gyrociliatus</name>
    <dbReference type="NCBI Taxonomy" id="2664684"/>
    <lineage>
        <taxon>Eukaryota</taxon>
        <taxon>Metazoa</taxon>
        <taxon>Spiralia</taxon>
        <taxon>Lophotrochozoa</taxon>
        <taxon>Annelida</taxon>
        <taxon>Polychaeta</taxon>
        <taxon>Polychaeta incertae sedis</taxon>
        <taxon>Dinophilidae</taxon>
        <taxon>Dimorphilus</taxon>
    </lineage>
</organism>
<comment type="caution">
    <text evidence="2">The sequence shown here is derived from an EMBL/GenBank/DDBJ whole genome shotgun (WGS) entry which is preliminary data.</text>
</comment>
<proteinExistence type="predicted"/>
<name>A0A7I8VI31_9ANNE</name>
<sequence length="110" mass="12245">MLRKEWEEDEETERDMGTKYGFAIENDASKLESIVANGLVTSAAGDSSYHPLGSSLLGVYVCKHADVCLRHASIRNGTAQVMRLIIFKCDVNLRQVFILNLSAIYYASLD</sequence>
<gene>
    <name evidence="2" type="ORF">DGYR_LOCUS4398</name>
</gene>
<keyword evidence="3" id="KW-1185">Reference proteome</keyword>
<protein>
    <submittedName>
        <fullName evidence="2">DgyrCDS4638</fullName>
    </submittedName>
</protein>